<dbReference type="Pfam" id="PF00999">
    <property type="entry name" value="Na_H_Exchanger"/>
    <property type="match status" value="1"/>
</dbReference>
<evidence type="ECO:0000256" key="3">
    <source>
        <dbReference type="ARBA" id="ARBA00022989"/>
    </source>
</evidence>
<feature type="domain" description="Cation/H+ exchanger transmembrane" evidence="6">
    <location>
        <begin position="426"/>
        <end position="491"/>
    </location>
</feature>
<dbReference type="PANTHER" id="PTHR46601">
    <property type="entry name" value="ULP_PROTEASE DOMAIN-CONTAINING PROTEIN"/>
    <property type="match status" value="1"/>
</dbReference>
<evidence type="ECO:0000259" key="6">
    <source>
        <dbReference type="Pfam" id="PF00999"/>
    </source>
</evidence>
<sequence>MFSAPFSKLNDCGFCVNWTESFNRSLENCSSTQERLLTTIPLNSLSRSDMLIRFPSVTEYMIREAKKVVKEKGVYHNPDPYCGHHIDQTSINIAQEYYLNDDLDCSRQSPNKNDVKKIVENGVEMKKVKSFMTRSIKETYQIFKENNPGVKMGISKFYTLRPKNNKCVLQECEKCPGPGVITLELLGFSEDIDENDDITYAAWEDNNLIKKTTTIKNYLKHLVECVTKTSPHLRFKEIQQKAIRNEKESCHHWKNDQVSIFTAVCYYHKDTLSYAVVTDDRNHDSAHAIIAINIIIDDIHQKYQNAITKNITIISDGAPSHFKNRYQFSEFGKSPGSRKWIFSVSGHGKRACDGVGGLLKHFATNHNLRKGPLECIQDAKTFAGIIQGYTPNVKICLLYDQKLKKFRNKKQKEWGVIIFTAIANRFRLHQLSTVEKFVMSYGGLRGAVAFALVLLIDPKIVKLQPMFMTTTIAVVYFTVFFQGITIKPLVKILNVKTAEKRKPSMNERIHERLMDHLMAAIEDILGQHGNYHIRDRLNAARVCDPIETGISLFPNTGGSLYAAALLDLVSRAAQLASGAAQVGQPCGSVWPAARLNLASRAAQFGQPRGLIWSAVRLNLAQFGQPRVSDWPAARLSLAQFVDIAQAFTPDKTSLPEKVYRSIKVKMLDWPLCVGLIIGPPVLAARIRGSAAANEQPQMS</sequence>
<comment type="subcellular location">
    <subcellularLocation>
        <location evidence="1">Membrane</location>
        <topology evidence="1">Multi-pass membrane protein</topology>
    </subcellularLocation>
</comment>
<evidence type="ECO:0000256" key="1">
    <source>
        <dbReference type="ARBA" id="ARBA00004141"/>
    </source>
</evidence>
<dbReference type="Proteomes" id="UP001154078">
    <property type="component" value="Chromosome 1"/>
</dbReference>
<dbReference type="InterPro" id="IPR006153">
    <property type="entry name" value="Cation/H_exchanger_TM"/>
</dbReference>
<keyword evidence="2 5" id="KW-0812">Transmembrane</keyword>
<name>A0A9P0AS17_BRAAE</name>
<dbReference type="GO" id="GO:0015297">
    <property type="term" value="F:antiporter activity"/>
    <property type="evidence" value="ECO:0007669"/>
    <property type="project" value="InterPro"/>
</dbReference>
<evidence type="ECO:0000313" key="7">
    <source>
        <dbReference type="EMBL" id="CAH0546996.1"/>
    </source>
</evidence>
<protein>
    <recommendedName>
        <fullName evidence="6">Cation/H+ exchanger transmembrane domain-containing protein</fullName>
    </recommendedName>
</protein>
<reference evidence="7" key="1">
    <citation type="submission" date="2021-12" db="EMBL/GenBank/DDBJ databases">
        <authorList>
            <person name="King R."/>
        </authorList>
    </citation>
    <scope>NUCLEOTIDE SEQUENCE</scope>
</reference>
<feature type="transmembrane region" description="Helical" evidence="5">
    <location>
        <begin position="437"/>
        <end position="455"/>
    </location>
</feature>
<dbReference type="OrthoDB" id="196264at2759"/>
<dbReference type="GO" id="GO:0016020">
    <property type="term" value="C:membrane"/>
    <property type="evidence" value="ECO:0007669"/>
    <property type="project" value="UniProtKB-SubCell"/>
</dbReference>
<feature type="transmembrane region" description="Helical" evidence="5">
    <location>
        <begin position="467"/>
        <end position="486"/>
    </location>
</feature>
<evidence type="ECO:0000313" key="8">
    <source>
        <dbReference type="Proteomes" id="UP001154078"/>
    </source>
</evidence>
<dbReference type="PANTHER" id="PTHR46601:SF1">
    <property type="entry name" value="ADF-H DOMAIN-CONTAINING PROTEIN"/>
    <property type="match status" value="1"/>
</dbReference>
<evidence type="ECO:0000256" key="2">
    <source>
        <dbReference type="ARBA" id="ARBA00022692"/>
    </source>
</evidence>
<dbReference type="Gene3D" id="6.10.250.1040">
    <property type="match status" value="1"/>
</dbReference>
<accession>A0A9P0AS17</accession>
<dbReference type="AlphaFoldDB" id="A0A9P0AS17"/>
<dbReference type="EMBL" id="OV121132">
    <property type="protein sequence ID" value="CAH0546996.1"/>
    <property type="molecule type" value="Genomic_DNA"/>
</dbReference>
<proteinExistence type="predicted"/>
<keyword evidence="3 5" id="KW-1133">Transmembrane helix</keyword>
<keyword evidence="4 5" id="KW-0472">Membrane</keyword>
<keyword evidence="8" id="KW-1185">Reference proteome</keyword>
<gene>
    <name evidence="7" type="ORF">MELIAE_LOCUS1055</name>
</gene>
<evidence type="ECO:0000256" key="4">
    <source>
        <dbReference type="ARBA" id="ARBA00023136"/>
    </source>
</evidence>
<dbReference type="GO" id="GO:1902600">
    <property type="term" value="P:proton transmembrane transport"/>
    <property type="evidence" value="ECO:0007669"/>
    <property type="project" value="InterPro"/>
</dbReference>
<evidence type="ECO:0000256" key="5">
    <source>
        <dbReference type="SAM" id="Phobius"/>
    </source>
</evidence>
<organism evidence="7 8">
    <name type="scientific">Brassicogethes aeneus</name>
    <name type="common">Rape pollen beetle</name>
    <name type="synonym">Meligethes aeneus</name>
    <dbReference type="NCBI Taxonomy" id="1431903"/>
    <lineage>
        <taxon>Eukaryota</taxon>
        <taxon>Metazoa</taxon>
        <taxon>Ecdysozoa</taxon>
        <taxon>Arthropoda</taxon>
        <taxon>Hexapoda</taxon>
        <taxon>Insecta</taxon>
        <taxon>Pterygota</taxon>
        <taxon>Neoptera</taxon>
        <taxon>Endopterygota</taxon>
        <taxon>Coleoptera</taxon>
        <taxon>Polyphaga</taxon>
        <taxon>Cucujiformia</taxon>
        <taxon>Nitidulidae</taxon>
        <taxon>Meligethinae</taxon>
        <taxon>Brassicogethes</taxon>
    </lineage>
</organism>